<comment type="caution">
    <text evidence="1">The sequence shown here is derived from an EMBL/GenBank/DDBJ whole genome shotgun (WGS) entry which is preliminary data.</text>
</comment>
<gene>
    <name evidence="1" type="ORF">C2E25_16725</name>
</gene>
<dbReference type="EMBL" id="PPFX01000061">
    <property type="protein sequence ID" value="PNU18625.1"/>
    <property type="molecule type" value="Genomic_DNA"/>
</dbReference>
<proteinExistence type="predicted"/>
<evidence type="ECO:0000313" key="2">
    <source>
        <dbReference type="Proteomes" id="UP000236340"/>
    </source>
</evidence>
<sequence>MVTELHNCCGILMILLKKLPDREAIGEQKKNNPIKTRCKIQQPMESDHGRQLGPAQFQHNGMGNLAFRGTSLPCKRRCGRI</sequence>
<evidence type="ECO:0000313" key="1">
    <source>
        <dbReference type="EMBL" id="PNU18625.1"/>
    </source>
</evidence>
<dbReference type="Proteomes" id="UP000236340">
    <property type="component" value="Unassembled WGS sequence"/>
</dbReference>
<accession>A0A2K2H5M7</accession>
<name>A0A2K2H5M7_9BACT</name>
<organism evidence="1 2">
    <name type="scientific">Geothermobacter hydrogeniphilus</name>
    <dbReference type="NCBI Taxonomy" id="1969733"/>
    <lineage>
        <taxon>Bacteria</taxon>
        <taxon>Pseudomonadati</taxon>
        <taxon>Thermodesulfobacteriota</taxon>
        <taxon>Desulfuromonadia</taxon>
        <taxon>Desulfuromonadales</taxon>
        <taxon>Geothermobacteraceae</taxon>
        <taxon>Geothermobacter</taxon>
    </lineage>
</organism>
<protein>
    <submittedName>
        <fullName evidence="1">Uncharacterized protein</fullName>
    </submittedName>
</protein>
<dbReference type="AlphaFoldDB" id="A0A2K2H5M7"/>
<reference evidence="1 2" key="1">
    <citation type="journal article" date="2018" name="Genome Announc.">
        <title>Genome Sequence of Geothermobacter sp. HR-1 Iron Reducer from the Loihi Seamount.</title>
        <authorList>
            <person name="Smith H."/>
            <person name="Abuyen K."/>
            <person name="Tremblay J."/>
            <person name="Savalia P."/>
            <person name="Perez-Rodriguez I."/>
            <person name="Emerson D."/>
            <person name="Tully B."/>
            <person name="Amend J."/>
        </authorList>
    </citation>
    <scope>NUCLEOTIDE SEQUENCE [LARGE SCALE GENOMIC DNA]</scope>
    <source>
        <strain evidence="1 2">HR-1</strain>
    </source>
</reference>